<dbReference type="AlphaFoldDB" id="A0AAV7Q6P2"/>
<dbReference type="EMBL" id="JANPWB010000010">
    <property type="protein sequence ID" value="KAJ1135870.1"/>
    <property type="molecule type" value="Genomic_DNA"/>
</dbReference>
<comment type="caution">
    <text evidence="1">The sequence shown here is derived from an EMBL/GenBank/DDBJ whole genome shotgun (WGS) entry which is preliminary data.</text>
</comment>
<proteinExistence type="predicted"/>
<reference evidence="1" key="1">
    <citation type="journal article" date="2022" name="bioRxiv">
        <title>Sequencing and chromosome-scale assembly of the giantPleurodeles waltlgenome.</title>
        <authorList>
            <person name="Brown T."/>
            <person name="Elewa A."/>
            <person name="Iarovenko S."/>
            <person name="Subramanian E."/>
            <person name="Araus A.J."/>
            <person name="Petzold A."/>
            <person name="Susuki M."/>
            <person name="Suzuki K.-i.T."/>
            <person name="Hayashi T."/>
            <person name="Toyoda A."/>
            <person name="Oliveira C."/>
            <person name="Osipova E."/>
            <person name="Leigh N.D."/>
            <person name="Simon A."/>
            <person name="Yun M.H."/>
        </authorList>
    </citation>
    <scope>NUCLEOTIDE SEQUENCE</scope>
    <source>
        <strain evidence="1">20211129_DDA</strain>
        <tissue evidence="1">Liver</tissue>
    </source>
</reference>
<keyword evidence="2" id="KW-1185">Reference proteome</keyword>
<accession>A0AAV7Q6P2</accession>
<dbReference type="Proteomes" id="UP001066276">
    <property type="component" value="Chromosome 6"/>
</dbReference>
<gene>
    <name evidence="1" type="ORF">NDU88_002299</name>
</gene>
<organism evidence="1 2">
    <name type="scientific">Pleurodeles waltl</name>
    <name type="common">Iberian ribbed newt</name>
    <dbReference type="NCBI Taxonomy" id="8319"/>
    <lineage>
        <taxon>Eukaryota</taxon>
        <taxon>Metazoa</taxon>
        <taxon>Chordata</taxon>
        <taxon>Craniata</taxon>
        <taxon>Vertebrata</taxon>
        <taxon>Euteleostomi</taxon>
        <taxon>Amphibia</taxon>
        <taxon>Batrachia</taxon>
        <taxon>Caudata</taxon>
        <taxon>Salamandroidea</taxon>
        <taxon>Salamandridae</taxon>
        <taxon>Pleurodelinae</taxon>
        <taxon>Pleurodeles</taxon>
    </lineage>
</organism>
<name>A0AAV7Q6P2_PLEWA</name>
<sequence>MPVIERYALSLVRTDCQGALPVLEDVGQSGAAVPRPSEFEFCFPVTLPELFVPKQHKYMCQRSHDSGINIGGGVVSSKLAVLVWLLFYVLVQVVMAGEMENVDMIWAQSRG</sequence>
<evidence type="ECO:0000313" key="1">
    <source>
        <dbReference type="EMBL" id="KAJ1135870.1"/>
    </source>
</evidence>
<evidence type="ECO:0000313" key="2">
    <source>
        <dbReference type="Proteomes" id="UP001066276"/>
    </source>
</evidence>
<protein>
    <submittedName>
        <fullName evidence="1">Uncharacterized protein</fullName>
    </submittedName>
</protein>